<gene>
    <name evidence="2" type="ORF">LGH70_15675</name>
</gene>
<protein>
    <submittedName>
        <fullName evidence="2">Glycosyltransferase</fullName>
        <ecNumber evidence="2">2.4.-.-</ecNumber>
    </submittedName>
</protein>
<keyword evidence="1" id="KW-1133">Transmembrane helix</keyword>
<feature type="transmembrane region" description="Helical" evidence="1">
    <location>
        <begin position="335"/>
        <end position="355"/>
    </location>
</feature>
<dbReference type="PANTHER" id="PTHR43646:SF3">
    <property type="entry name" value="SLR1566 PROTEIN"/>
    <property type="match status" value="1"/>
</dbReference>
<feature type="transmembrane region" description="Helical" evidence="1">
    <location>
        <begin position="274"/>
        <end position="297"/>
    </location>
</feature>
<evidence type="ECO:0000256" key="1">
    <source>
        <dbReference type="SAM" id="Phobius"/>
    </source>
</evidence>
<dbReference type="GO" id="GO:0016757">
    <property type="term" value="F:glycosyltransferase activity"/>
    <property type="evidence" value="ECO:0007669"/>
    <property type="project" value="UniProtKB-KW"/>
</dbReference>
<dbReference type="Pfam" id="PF13641">
    <property type="entry name" value="Glyco_tranf_2_3"/>
    <property type="match status" value="1"/>
</dbReference>
<dbReference type="EMBL" id="JAJADQ010000008">
    <property type="protein sequence ID" value="MCB2379041.1"/>
    <property type="molecule type" value="Genomic_DNA"/>
</dbReference>
<keyword evidence="2" id="KW-0328">Glycosyltransferase</keyword>
<comment type="caution">
    <text evidence="2">The sequence shown here is derived from an EMBL/GenBank/DDBJ whole genome shotgun (WGS) entry which is preliminary data.</text>
</comment>
<proteinExistence type="predicted"/>
<dbReference type="EC" id="2.4.-.-" evidence="2"/>
<evidence type="ECO:0000313" key="3">
    <source>
        <dbReference type="Proteomes" id="UP001165297"/>
    </source>
</evidence>
<feature type="transmembrane region" description="Helical" evidence="1">
    <location>
        <begin position="303"/>
        <end position="323"/>
    </location>
</feature>
<name>A0ABS8AGR8_9BACT</name>
<keyword evidence="2" id="KW-0808">Transferase</keyword>
<evidence type="ECO:0000313" key="2">
    <source>
        <dbReference type="EMBL" id="MCB2379041.1"/>
    </source>
</evidence>
<organism evidence="2 3">
    <name type="scientific">Hymenobacter nitidus</name>
    <dbReference type="NCBI Taxonomy" id="2880929"/>
    <lineage>
        <taxon>Bacteria</taxon>
        <taxon>Pseudomonadati</taxon>
        <taxon>Bacteroidota</taxon>
        <taxon>Cytophagia</taxon>
        <taxon>Cytophagales</taxon>
        <taxon>Hymenobacteraceae</taxon>
        <taxon>Hymenobacter</taxon>
    </lineage>
</organism>
<reference evidence="2" key="1">
    <citation type="submission" date="2021-10" db="EMBL/GenBank/DDBJ databases">
        <authorList>
            <person name="Dean J.D."/>
            <person name="Kim M.K."/>
            <person name="Newey C.N."/>
            <person name="Stoker T.S."/>
            <person name="Thompson D.W."/>
            <person name="Grose J.H."/>
        </authorList>
    </citation>
    <scope>NUCLEOTIDE SEQUENCE</scope>
    <source>
        <strain evidence="2">BT635</strain>
    </source>
</reference>
<sequence length="367" mass="40762">MEGFLTGYFTLWFLVLATSTLLFWVRRRPAPAPLAAPLPPVSILIAARNEEAAIARCLAAIRQLSYPPELVEVLLGDDASTDQTRAVAEQAMQGYKGRFRCLTITETLGSARGKANVLAHLARVATSEFFFITDADIAVPAGWIQALLPFARPEVGTVTGLTVVHGPRLFDRLQGLDWLQSLGLVQVVSDLGRPVTAMGNNMLVTRAAYEATGGYEQLPFSVTEDFELFRAVLARGFTFRNVYRPEALAFSLPIGTPRRLLHQRRRWLRGVEALPWWLQSGLIFYAMFYPLLLVLAWVAGPLAALSVLGIKIALQGLLAYGCYRRAGLRMPWHLLPAFELYTVALTLGLAVFRLLPVSFDWKGRLYQ</sequence>
<keyword evidence="1" id="KW-0812">Transmembrane</keyword>
<dbReference type="PANTHER" id="PTHR43646">
    <property type="entry name" value="GLYCOSYLTRANSFERASE"/>
    <property type="match status" value="1"/>
</dbReference>
<dbReference type="Proteomes" id="UP001165297">
    <property type="component" value="Unassembled WGS sequence"/>
</dbReference>
<dbReference type="Gene3D" id="3.90.550.10">
    <property type="entry name" value="Spore Coat Polysaccharide Biosynthesis Protein SpsA, Chain A"/>
    <property type="match status" value="1"/>
</dbReference>
<feature type="transmembrane region" description="Helical" evidence="1">
    <location>
        <begin position="6"/>
        <end position="25"/>
    </location>
</feature>
<dbReference type="SUPFAM" id="SSF53448">
    <property type="entry name" value="Nucleotide-diphospho-sugar transferases"/>
    <property type="match status" value="1"/>
</dbReference>
<accession>A0ABS8AGR8</accession>
<dbReference type="InterPro" id="IPR029044">
    <property type="entry name" value="Nucleotide-diphossugar_trans"/>
</dbReference>
<keyword evidence="1" id="KW-0472">Membrane</keyword>
<keyword evidence="3" id="KW-1185">Reference proteome</keyword>
<dbReference type="RefSeq" id="WP_226187430.1">
    <property type="nucleotide sequence ID" value="NZ_JAJADQ010000008.1"/>
</dbReference>